<reference evidence="8 9" key="1">
    <citation type="submission" date="2020-02" db="EMBL/GenBank/DDBJ databases">
        <title>Albibacoteraceae fam. nov., the first described family within the subdivision 4 Verrucomicrobia.</title>
        <authorList>
            <person name="Xi F."/>
        </authorList>
    </citation>
    <scope>NUCLEOTIDE SEQUENCE [LARGE SCALE GENOMIC DNA]</scope>
    <source>
        <strain evidence="8 9">CK1056</strain>
    </source>
</reference>
<dbReference type="GO" id="GO:0010043">
    <property type="term" value="P:response to zinc ion"/>
    <property type="evidence" value="ECO:0007669"/>
    <property type="project" value="TreeGrafter"/>
</dbReference>
<dbReference type="InterPro" id="IPR001626">
    <property type="entry name" value="ABC_TroCD"/>
</dbReference>
<dbReference type="SUPFAM" id="SSF81345">
    <property type="entry name" value="ABC transporter involved in vitamin B12 uptake, BtuC"/>
    <property type="match status" value="1"/>
</dbReference>
<organism evidence="8 9">
    <name type="scientific">Oceanipulchritudo coccoides</name>
    <dbReference type="NCBI Taxonomy" id="2706888"/>
    <lineage>
        <taxon>Bacteria</taxon>
        <taxon>Pseudomonadati</taxon>
        <taxon>Verrucomicrobiota</taxon>
        <taxon>Opitutia</taxon>
        <taxon>Puniceicoccales</taxon>
        <taxon>Oceanipulchritudinaceae</taxon>
        <taxon>Oceanipulchritudo</taxon>
    </lineage>
</organism>
<comment type="subcellular location">
    <subcellularLocation>
        <location evidence="6">Cell membrane</location>
        <topology evidence="6">Multi-pass membrane protein</topology>
    </subcellularLocation>
    <subcellularLocation>
        <location evidence="1">Membrane</location>
        <topology evidence="1">Multi-pass membrane protein</topology>
    </subcellularLocation>
</comment>
<dbReference type="AlphaFoldDB" id="A0A6B2M5V5"/>
<dbReference type="Proteomes" id="UP000478417">
    <property type="component" value="Unassembled WGS sequence"/>
</dbReference>
<keyword evidence="4 7" id="KW-1133">Transmembrane helix</keyword>
<feature type="transmembrane region" description="Helical" evidence="7">
    <location>
        <begin position="177"/>
        <end position="200"/>
    </location>
</feature>
<protein>
    <submittedName>
        <fullName evidence="8">Metal ABC transporter permease</fullName>
    </submittedName>
</protein>
<feature type="transmembrane region" description="Helical" evidence="7">
    <location>
        <begin position="44"/>
        <end position="65"/>
    </location>
</feature>
<evidence type="ECO:0000256" key="2">
    <source>
        <dbReference type="ARBA" id="ARBA00008034"/>
    </source>
</evidence>
<dbReference type="Pfam" id="PF00950">
    <property type="entry name" value="ABC-3"/>
    <property type="match status" value="1"/>
</dbReference>
<evidence type="ECO:0000256" key="6">
    <source>
        <dbReference type="RuleBase" id="RU003943"/>
    </source>
</evidence>
<feature type="transmembrane region" description="Helical" evidence="7">
    <location>
        <begin position="231"/>
        <end position="252"/>
    </location>
</feature>
<proteinExistence type="inferred from homology"/>
<evidence type="ECO:0000256" key="3">
    <source>
        <dbReference type="ARBA" id="ARBA00022692"/>
    </source>
</evidence>
<feature type="transmembrane region" description="Helical" evidence="7">
    <location>
        <begin position="144"/>
        <end position="165"/>
    </location>
</feature>
<gene>
    <name evidence="8" type="ORF">G0Q06_11985</name>
</gene>
<evidence type="ECO:0000313" key="9">
    <source>
        <dbReference type="Proteomes" id="UP000478417"/>
    </source>
</evidence>
<evidence type="ECO:0000313" key="8">
    <source>
        <dbReference type="EMBL" id="NDV63175.1"/>
    </source>
</evidence>
<dbReference type="EMBL" id="JAAGNX010000003">
    <property type="protein sequence ID" value="NDV63175.1"/>
    <property type="molecule type" value="Genomic_DNA"/>
</dbReference>
<feature type="transmembrane region" description="Helical" evidence="7">
    <location>
        <begin position="103"/>
        <end position="124"/>
    </location>
</feature>
<evidence type="ECO:0000256" key="1">
    <source>
        <dbReference type="ARBA" id="ARBA00004141"/>
    </source>
</evidence>
<evidence type="ECO:0000256" key="7">
    <source>
        <dbReference type="SAM" id="Phobius"/>
    </source>
</evidence>
<evidence type="ECO:0000256" key="5">
    <source>
        <dbReference type="ARBA" id="ARBA00023136"/>
    </source>
</evidence>
<feature type="transmembrane region" description="Helical" evidence="7">
    <location>
        <begin position="15"/>
        <end position="37"/>
    </location>
</feature>
<accession>A0A6B2M5V5</accession>
<dbReference type="GO" id="GO:0043190">
    <property type="term" value="C:ATP-binding cassette (ABC) transporter complex"/>
    <property type="evidence" value="ECO:0007669"/>
    <property type="project" value="InterPro"/>
</dbReference>
<keyword evidence="3 6" id="KW-0812">Transmembrane</keyword>
<name>A0A6B2M5V5_9BACT</name>
<sequence>MNAFMEALTDPDINFLRVALLMGLMSSVAFGMTGSLVVVKRISYVAGAISHAVLGGIGAALYFQRAHGIEWLHPLLGALLAALLAAVMISLIRNSGFAREDSVIGAVWAVGMATGLVFLARTPGYTDPMTYLFGNILILSPTDLVLVGLMDLVLLVVMVFGYNRLQAVCFDEEQARLRGLGVGFTYTLLLCLIAVTVVLLVSVVGVVLVVALLTIPAAMAGQYVRSLKAMMVFSSVLTFVFVTVGIVVGFLWDWPTGPAIILLAGAVYLLQSLFRRVTGYRR</sequence>
<dbReference type="GO" id="GO:0055085">
    <property type="term" value="P:transmembrane transport"/>
    <property type="evidence" value="ECO:0007669"/>
    <property type="project" value="InterPro"/>
</dbReference>
<keyword evidence="9" id="KW-1185">Reference proteome</keyword>
<comment type="similarity">
    <text evidence="2 6">Belongs to the ABC-3 integral membrane protein family.</text>
</comment>
<comment type="caution">
    <text evidence="8">The sequence shown here is derived from an EMBL/GenBank/DDBJ whole genome shotgun (WGS) entry which is preliminary data.</text>
</comment>
<dbReference type="RefSeq" id="WP_163966343.1">
    <property type="nucleotide sequence ID" value="NZ_JAAGNX010000003.1"/>
</dbReference>
<dbReference type="InterPro" id="IPR037294">
    <property type="entry name" value="ABC_BtuC-like"/>
</dbReference>
<feature type="transmembrane region" description="Helical" evidence="7">
    <location>
        <begin position="258"/>
        <end position="274"/>
    </location>
</feature>
<dbReference type="PANTHER" id="PTHR30477">
    <property type="entry name" value="ABC-TRANSPORTER METAL-BINDING PROTEIN"/>
    <property type="match status" value="1"/>
</dbReference>
<feature type="transmembrane region" description="Helical" evidence="7">
    <location>
        <begin position="206"/>
        <end position="224"/>
    </location>
</feature>
<keyword evidence="6" id="KW-0813">Transport</keyword>
<evidence type="ECO:0000256" key="4">
    <source>
        <dbReference type="ARBA" id="ARBA00022989"/>
    </source>
</evidence>
<dbReference type="Gene3D" id="1.10.3470.10">
    <property type="entry name" value="ABC transporter involved in vitamin B12 uptake, BtuC"/>
    <property type="match status" value="1"/>
</dbReference>
<dbReference type="PANTHER" id="PTHR30477:SF18">
    <property type="entry name" value="METAL TRANSPORT SYSTEM MEMBRANE PROTEIN CT_417-RELATED"/>
    <property type="match status" value="1"/>
</dbReference>
<feature type="transmembrane region" description="Helical" evidence="7">
    <location>
        <begin position="71"/>
        <end position="91"/>
    </location>
</feature>
<keyword evidence="5 7" id="KW-0472">Membrane</keyword>